<gene>
    <name evidence="2" type="ORF">DI603_21415</name>
</gene>
<dbReference type="EMBL" id="QFOD01000028">
    <property type="protein sequence ID" value="PZP27692.1"/>
    <property type="molecule type" value="Genomic_DNA"/>
</dbReference>
<protein>
    <recommendedName>
        <fullName evidence="4">Transmembrane protein</fullName>
    </recommendedName>
</protein>
<organism evidence="2 3">
    <name type="scientific">Roseateles depolymerans</name>
    <dbReference type="NCBI Taxonomy" id="76731"/>
    <lineage>
        <taxon>Bacteria</taxon>
        <taxon>Pseudomonadati</taxon>
        <taxon>Pseudomonadota</taxon>
        <taxon>Betaproteobacteria</taxon>
        <taxon>Burkholderiales</taxon>
        <taxon>Sphaerotilaceae</taxon>
        <taxon>Roseateles</taxon>
    </lineage>
</organism>
<evidence type="ECO:0000313" key="3">
    <source>
        <dbReference type="Proteomes" id="UP000249633"/>
    </source>
</evidence>
<dbReference type="Proteomes" id="UP000249633">
    <property type="component" value="Unassembled WGS sequence"/>
</dbReference>
<evidence type="ECO:0008006" key="4">
    <source>
        <dbReference type="Google" id="ProtNLM"/>
    </source>
</evidence>
<dbReference type="Gene3D" id="3.40.30.10">
    <property type="entry name" value="Glutaredoxin"/>
    <property type="match status" value="1"/>
</dbReference>
<evidence type="ECO:0000256" key="1">
    <source>
        <dbReference type="SAM" id="Phobius"/>
    </source>
</evidence>
<comment type="caution">
    <text evidence="2">The sequence shown here is derived from an EMBL/GenBank/DDBJ whole genome shotgun (WGS) entry which is preliminary data.</text>
</comment>
<evidence type="ECO:0000313" key="2">
    <source>
        <dbReference type="EMBL" id="PZP27692.1"/>
    </source>
</evidence>
<keyword evidence="1" id="KW-0472">Membrane</keyword>
<reference evidence="2 3" key="1">
    <citation type="submission" date="2017-08" db="EMBL/GenBank/DDBJ databases">
        <title>Infants hospitalized years apart are colonized by the same room-sourced microbial strains.</title>
        <authorList>
            <person name="Brooks B."/>
            <person name="Olm M.R."/>
            <person name="Firek B.A."/>
            <person name="Baker R."/>
            <person name="Thomas B.C."/>
            <person name="Morowitz M.J."/>
            <person name="Banfield J.F."/>
        </authorList>
    </citation>
    <scope>NUCLEOTIDE SEQUENCE [LARGE SCALE GENOMIC DNA]</scope>
    <source>
        <strain evidence="2">S2_012_000_R2_81</strain>
    </source>
</reference>
<name>A0A2W5F9L2_9BURK</name>
<keyword evidence="1" id="KW-0812">Transmembrane</keyword>
<keyword evidence="1" id="KW-1133">Transmembrane helix</keyword>
<sequence>MSGFNSSAPGSASVPEPLSLAVHSLPDPRELNRQKQGRWRMLAVLAVCAAPVVASYFTFYVVRPQGSAYGELITPPVALPADLPLTDLQGHRVESASLQGQWLLTLVQPAECPSACERALYVQRQLREMLGKERERVDKLWLIPQPVGQAPVALRPQLLEAVSQPGVEVRVLRVPAENLQAWLRPASGHGLAEHFYVVDPMGRWMLRAPANPEPRRFKGDLDKLLRASAGWDQAGR</sequence>
<feature type="transmembrane region" description="Helical" evidence="1">
    <location>
        <begin position="39"/>
        <end position="62"/>
    </location>
</feature>
<proteinExistence type="predicted"/>
<dbReference type="SUPFAM" id="SSF52833">
    <property type="entry name" value="Thioredoxin-like"/>
    <property type="match status" value="1"/>
</dbReference>
<dbReference type="AlphaFoldDB" id="A0A2W5F9L2"/>
<accession>A0A2W5F9L2</accession>
<dbReference type="InterPro" id="IPR036249">
    <property type="entry name" value="Thioredoxin-like_sf"/>
</dbReference>